<comment type="caution">
    <text evidence="1">The sequence shown here is derived from an EMBL/GenBank/DDBJ whole genome shotgun (WGS) entry which is preliminary data.</text>
</comment>
<dbReference type="AlphaFoldDB" id="X1DYM3"/>
<organism evidence="1">
    <name type="scientific">marine sediment metagenome</name>
    <dbReference type="NCBI Taxonomy" id="412755"/>
    <lineage>
        <taxon>unclassified sequences</taxon>
        <taxon>metagenomes</taxon>
        <taxon>ecological metagenomes</taxon>
    </lineage>
</organism>
<gene>
    <name evidence="1" type="ORF">S01H4_54456</name>
</gene>
<evidence type="ECO:0000313" key="1">
    <source>
        <dbReference type="EMBL" id="GAH13305.1"/>
    </source>
</evidence>
<protein>
    <submittedName>
        <fullName evidence="1">Uncharacterized protein</fullName>
    </submittedName>
</protein>
<accession>X1DYM3</accession>
<dbReference type="EMBL" id="BART01031340">
    <property type="protein sequence ID" value="GAH13305.1"/>
    <property type="molecule type" value="Genomic_DNA"/>
</dbReference>
<dbReference type="GO" id="GO:0006355">
    <property type="term" value="P:regulation of DNA-templated transcription"/>
    <property type="evidence" value="ECO:0007669"/>
    <property type="project" value="InterPro"/>
</dbReference>
<name>X1DYM3_9ZZZZ</name>
<proteinExistence type="predicted"/>
<dbReference type="InterPro" id="IPR010985">
    <property type="entry name" value="Ribbon_hlx_hlx"/>
</dbReference>
<reference evidence="1" key="1">
    <citation type="journal article" date="2014" name="Front. Microbiol.">
        <title>High frequency of phylogenetically diverse reductive dehalogenase-homologous genes in deep subseafloor sedimentary metagenomes.</title>
        <authorList>
            <person name="Kawai M."/>
            <person name="Futagami T."/>
            <person name="Toyoda A."/>
            <person name="Takaki Y."/>
            <person name="Nishi S."/>
            <person name="Hori S."/>
            <person name="Arai W."/>
            <person name="Tsubouchi T."/>
            <person name="Morono Y."/>
            <person name="Uchiyama I."/>
            <person name="Ito T."/>
            <person name="Fujiyama A."/>
            <person name="Inagaki F."/>
            <person name="Takami H."/>
        </authorList>
    </citation>
    <scope>NUCLEOTIDE SEQUENCE</scope>
    <source>
        <strain evidence="1">Expedition CK06-06</strain>
    </source>
</reference>
<dbReference type="SUPFAM" id="SSF47598">
    <property type="entry name" value="Ribbon-helix-helix"/>
    <property type="match status" value="1"/>
</dbReference>
<sequence>MGIFGMRINDEKLKRIREEAAKENRSVSNFLQHRALNNVWDNRDKLQKIIEEIKKYDKRKR</sequence>